<organism evidence="4 6">
    <name type="scientific">Alloscardovia macacae</name>
    <dbReference type="NCBI Taxonomy" id="1160091"/>
    <lineage>
        <taxon>Bacteria</taxon>
        <taxon>Bacillati</taxon>
        <taxon>Actinomycetota</taxon>
        <taxon>Actinomycetes</taxon>
        <taxon>Bifidobacteriales</taxon>
        <taxon>Bifidobacteriaceae</taxon>
        <taxon>Alloscardovia</taxon>
    </lineage>
</organism>
<dbReference type="RefSeq" id="WP_086105826.1">
    <property type="nucleotide sequence ID" value="NZ_JBHLWS010000013.1"/>
</dbReference>
<dbReference type="Proteomes" id="UP000243657">
    <property type="component" value="Unassembled WGS sequence"/>
</dbReference>
<evidence type="ECO:0000256" key="1">
    <source>
        <dbReference type="ARBA" id="ARBA00022553"/>
    </source>
</evidence>
<feature type="domain" description="FHA" evidence="2">
    <location>
        <begin position="67"/>
        <end position="116"/>
    </location>
</feature>
<protein>
    <submittedName>
        <fullName evidence="4">FHA domain-containing protein</fullName>
    </submittedName>
</protein>
<reference evidence="4 6" key="1">
    <citation type="journal article" date="2017" name="BMC Genomics">
        <title>Comparative genomic and phylogenomic analyses of the Bifidobacteriaceae family.</title>
        <authorList>
            <person name="Lugli G.A."/>
            <person name="Milani C."/>
            <person name="Turroni F."/>
            <person name="Duranti S."/>
            <person name="Mancabelli L."/>
            <person name="Mangifesta M."/>
            <person name="Ferrario C."/>
            <person name="Modesto M."/>
            <person name="Mattarelli P."/>
            <person name="Jiri K."/>
            <person name="van Sinderen D."/>
            <person name="Ventura M."/>
        </authorList>
    </citation>
    <scope>NUCLEOTIDE SEQUENCE [LARGE SCALE GENOMIC DNA]</scope>
    <source>
        <strain evidence="4 6">DSM 24762</strain>
    </source>
</reference>
<comment type="caution">
    <text evidence="4">The sequence shown here is derived from an EMBL/GenBank/DDBJ whole genome shotgun (WGS) entry which is preliminary data.</text>
</comment>
<keyword evidence="6" id="KW-1185">Reference proteome</keyword>
<dbReference type="EMBL" id="MWWT01000005">
    <property type="protein sequence ID" value="OZG54443.1"/>
    <property type="molecule type" value="Genomic_DNA"/>
</dbReference>
<gene>
    <name evidence="4" type="ORF">ALMA_0904</name>
    <name evidence="3" type="ORF">B9T39_00320</name>
</gene>
<dbReference type="EMBL" id="NEKC01000001">
    <property type="protein sequence ID" value="OTA30187.1"/>
    <property type="molecule type" value="Genomic_DNA"/>
</dbReference>
<evidence type="ECO:0000313" key="3">
    <source>
        <dbReference type="EMBL" id="OTA30187.1"/>
    </source>
</evidence>
<evidence type="ECO:0000313" key="6">
    <source>
        <dbReference type="Proteomes" id="UP000243657"/>
    </source>
</evidence>
<sequence>MDISIPTAGETTVIGMPAITMPVTSTGERALTAEDVETISRLGDGAALLIATRSGAGSRYLLDADVVRAGRDAASDIILDDNTVSREHTVFTRTPEGYVLSDAGSLNGTYVNRERVDSAVLKNGDEIIIGRFRFVYFMKSAMSVA</sequence>
<dbReference type="STRING" id="1160091.B9T39_00320"/>
<reference evidence="3 5" key="2">
    <citation type="submission" date="2017-04" db="EMBL/GenBank/DDBJ databases">
        <title>Draft genome sequences of Alloscardovia macacae UMA81211 and UMA81212 isolated from the feces of a rhesus macaque (Macaca mulatta).</title>
        <authorList>
            <person name="Albert K."/>
            <person name="Sela D.A."/>
        </authorList>
    </citation>
    <scope>NUCLEOTIDE SEQUENCE [LARGE SCALE GENOMIC DNA]</scope>
    <source>
        <strain evidence="3 5">UMA81212</strain>
    </source>
</reference>
<dbReference type="Pfam" id="PF00498">
    <property type="entry name" value="FHA"/>
    <property type="match status" value="1"/>
</dbReference>
<dbReference type="SMART" id="SM00240">
    <property type="entry name" value="FHA"/>
    <property type="match status" value="1"/>
</dbReference>
<dbReference type="Proteomes" id="UP000243540">
    <property type="component" value="Unassembled WGS sequence"/>
</dbReference>
<accession>A0A1Y2SZL0</accession>
<dbReference type="InterPro" id="IPR000253">
    <property type="entry name" value="FHA_dom"/>
</dbReference>
<keyword evidence="1" id="KW-0597">Phosphoprotein</keyword>
<dbReference type="PROSITE" id="PS50006">
    <property type="entry name" value="FHA_DOMAIN"/>
    <property type="match status" value="1"/>
</dbReference>
<evidence type="ECO:0000313" key="5">
    <source>
        <dbReference type="Proteomes" id="UP000243540"/>
    </source>
</evidence>
<name>A0A1Y2SZL0_9BIFI</name>
<evidence type="ECO:0000259" key="2">
    <source>
        <dbReference type="PROSITE" id="PS50006"/>
    </source>
</evidence>
<dbReference type="OrthoDB" id="9815925at2"/>
<dbReference type="Gene3D" id="2.60.200.20">
    <property type="match status" value="1"/>
</dbReference>
<proteinExistence type="predicted"/>
<evidence type="ECO:0000313" key="4">
    <source>
        <dbReference type="EMBL" id="OZG54443.1"/>
    </source>
</evidence>
<dbReference type="AlphaFoldDB" id="A0A1Y2SZL0"/>
<dbReference type="SUPFAM" id="SSF49879">
    <property type="entry name" value="SMAD/FHA domain"/>
    <property type="match status" value="1"/>
</dbReference>
<dbReference type="InterPro" id="IPR008984">
    <property type="entry name" value="SMAD_FHA_dom_sf"/>
</dbReference>